<evidence type="ECO:0000256" key="1">
    <source>
        <dbReference type="SAM" id="Phobius"/>
    </source>
</evidence>
<dbReference type="InterPro" id="IPR013783">
    <property type="entry name" value="Ig-like_fold"/>
</dbReference>
<evidence type="ECO:0008006" key="4">
    <source>
        <dbReference type="Google" id="ProtNLM"/>
    </source>
</evidence>
<reference evidence="2 3" key="1">
    <citation type="submission" date="2019-02" db="EMBL/GenBank/DDBJ databases">
        <title>Deep-cultivation of Planctomycetes and their phenomic and genomic characterization uncovers novel biology.</title>
        <authorList>
            <person name="Wiegand S."/>
            <person name="Jogler M."/>
            <person name="Boedeker C."/>
            <person name="Pinto D."/>
            <person name="Vollmers J."/>
            <person name="Rivas-Marin E."/>
            <person name="Kohn T."/>
            <person name="Peeters S.H."/>
            <person name="Heuer A."/>
            <person name="Rast P."/>
            <person name="Oberbeckmann S."/>
            <person name="Bunk B."/>
            <person name="Jeske O."/>
            <person name="Meyerdierks A."/>
            <person name="Storesund J.E."/>
            <person name="Kallscheuer N."/>
            <person name="Luecker S."/>
            <person name="Lage O.M."/>
            <person name="Pohl T."/>
            <person name="Merkel B.J."/>
            <person name="Hornburger P."/>
            <person name="Mueller R.-W."/>
            <person name="Bruemmer F."/>
            <person name="Labrenz M."/>
            <person name="Spormann A.M."/>
            <person name="Op den Camp H."/>
            <person name="Overmann J."/>
            <person name="Amann R."/>
            <person name="Jetten M.S.M."/>
            <person name="Mascher T."/>
            <person name="Medema M.H."/>
            <person name="Devos D.P."/>
            <person name="Kaster A.-K."/>
            <person name="Ovreas L."/>
            <person name="Rohde M."/>
            <person name="Galperin M.Y."/>
            <person name="Jogler C."/>
        </authorList>
    </citation>
    <scope>NUCLEOTIDE SEQUENCE [LARGE SCALE GENOMIC DNA]</scope>
    <source>
        <strain evidence="2 3">Spa11</strain>
    </source>
</reference>
<feature type="transmembrane region" description="Helical" evidence="1">
    <location>
        <begin position="76"/>
        <end position="98"/>
    </location>
</feature>
<evidence type="ECO:0000313" key="3">
    <source>
        <dbReference type="Proteomes" id="UP000316426"/>
    </source>
</evidence>
<dbReference type="EMBL" id="CP036349">
    <property type="protein sequence ID" value="QDV71898.1"/>
    <property type="molecule type" value="Genomic_DNA"/>
</dbReference>
<dbReference type="PANTHER" id="PTHR37833:SF1">
    <property type="entry name" value="SIGNAL PEPTIDE PROTEIN"/>
    <property type="match status" value="1"/>
</dbReference>
<dbReference type="AlphaFoldDB" id="A0A518K256"/>
<name>A0A518K256_9BACT</name>
<protein>
    <recommendedName>
        <fullName evidence="4">DUF1573 domain-containing protein</fullName>
    </recommendedName>
</protein>
<dbReference type="Gene3D" id="2.60.40.10">
    <property type="entry name" value="Immunoglobulins"/>
    <property type="match status" value="1"/>
</dbReference>
<keyword evidence="1" id="KW-0812">Transmembrane</keyword>
<accession>A0A518K256</accession>
<keyword evidence="1" id="KW-1133">Transmembrane helix</keyword>
<keyword evidence="1" id="KW-0472">Membrane</keyword>
<organism evidence="2 3">
    <name type="scientific">Botrimarina mediterranea</name>
    <dbReference type="NCBI Taxonomy" id="2528022"/>
    <lineage>
        <taxon>Bacteria</taxon>
        <taxon>Pseudomonadati</taxon>
        <taxon>Planctomycetota</taxon>
        <taxon>Planctomycetia</taxon>
        <taxon>Pirellulales</taxon>
        <taxon>Lacipirellulaceae</taxon>
        <taxon>Botrimarina</taxon>
    </lineage>
</organism>
<dbReference type="Proteomes" id="UP000316426">
    <property type="component" value="Chromosome"/>
</dbReference>
<gene>
    <name evidence="2" type="ORF">Spa11_00670</name>
</gene>
<proteinExistence type="predicted"/>
<dbReference type="InterPro" id="IPR011467">
    <property type="entry name" value="DUF1573"/>
</dbReference>
<dbReference type="PANTHER" id="PTHR37833">
    <property type="entry name" value="LIPOPROTEIN-RELATED"/>
    <property type="match status" value="1"/>
</dbReference>
<sequence length="425" mass="45140">MRCPLIAHALMNGSGHYIAIVGINSRDGSVVIYDPAQQHGRDVPKFHSIAPSMLEGRLTGAYLAASKEHLSTDSSALIWGIFSVAIVATAVAVSLSQLRGASRWVRMAPLLAIVYVAGCDSGVAPSSVQKEIELDLGIIAPGSTKEVQAAVENVFDTPLRIVDIKTSCQCTTAELEVGAIIPANTKHFFKVLVDGSSRNTEVSTKLLISGEAGHRTSVTLFSIHGKVVGDVVAVPASVDFGDIPYGRSVSRQIAIHSVSDEVDLEECRAHVHLDGLRVRSLPVDGRSATYLFIVDKSLPLGAFASGARVVDSRSGKALLTIPVNGRVVGDVEVLPSTLHLQKALRSGFDASRYALRLTSVGGVPFTIVSASSPAGVTANIPREVVESDVHRIEVEVRGDYVREDGDYIQLKLGNLSVSTLRVPLL</sequence>
<evidence type="ECO:0000313" key="2">
    <source>
        <dbReference type="EMBL" id="QDV71898.1"/>
    </source>
</evidence>
<keyword evidence="3" id="KW-1185">Reference proteome</keyword>
<dbReference type="KEGG" id="bmei:Spa11_00670"/>
<dbReference type="Pfam" id="PF07610">
    <property type="entry name" value="DUF1573"/>
    <property type="match status" value="1"/>
</dbReference>